<dbReference type="InterPro" id="IPR002376">
    <property type="entry name" value="Formyl_transf_N"/>
</dbReference>
<evidence type="ECO:0000259" key="6">
    <source>
        <dbReference type="Pfam" id="PF02911"/>
    </source>
</evidence>
<dbReference type="EMBL" id="MGAG01000002">
    <property type="protein sequence ID" value="OGK42425.1"/>
    <property type="molecule type" value="Genomic_DNA"/>
</dbReference>
<dbReference type="SUPFAM" id="SSF53328">
    <property type="entry name" value="Formyltransferase"/>
    <property type="match status" value="1"/>
</dbReference>
<dbReference type="InterPro" id="IPR036477">
    <property type="entry name" value="Formyl_transf_N_sf"/>
</dbReference>
<evidence type="ECO:0000259" key="5">
    <source>
        <dbReference type="Pfam" id="PF00551"/>
    </source>
</evidence>
<dbReference type="Proteomes" id="UP000177698">
    <property type="component" value="Unassembled WGS sequence"/>
</dbReference>
<dbReference type="AlphaFoldDB" id="A0A1F7IGE3"/>
<comment type="similarity">
    <text evidence="1">Belongs to the Fmt family.</text>
</comment>
<feature type="domain" description="Formyl transferase N-terminal" evidence="5">
    <location>
        <begin position="16"/>
        <end position="194"/>
    </location>
</feature>
<evidence type="ECO:0000313" key="8">
    <source>
        <dbReference type="Proteomes" id="UP000177698"/>
    </source>
</evidence>
<dbReference type="Gene3D" id="3.40.50.12230">
    <property type="match status" value="1"/>
</dbReference>
<dbReference type="InterPro" id="IPR011034">
    <property type="entry name" value="Formyl_transferase-like_C_sf"/>
</dbReference>
<evidence type="ECO:0000313" key="7">
    <source>
        <dbReference type="EMBL" id="OGK42425.1"/>
    </source>
</evidence>
<gene>
    <name evidence="7" type="ORF">A2954_01110</name>
</gene>
<feature type="domain" description="Formyl transferase C-terminal" evidence="6">
    <location>
        <begin position="281"/>
        <end position="362"/>
    </location>
</feature>
<evidence type="ECO:0000256" key="4">
    <source>
        <dbReference type="ARBA" id="ARBA00022917"/>
    </source>
</evidence>
<dbReference type="InterPro" id="IPR041711">
    <property type="entry name" value="Met-tRNA-FMT_N"/>
</dbReference>
<comment type="caution">
    <text evidence="7">The sequence shown here is derived from an EMBL/GenBank/DDBJ whole genome shotgun (WGS) entry which is preliminary data.</text>
</comment>
<evidence type="ECO:0000256" key="3">
    <source>
        <dbReference type="ARBA" id="ARBA00022679"/>
    </source>
</evidence>
<sequence>MKKLRIAYFGTPYFSARFLERMLTDTTINQLIEVKLVVTQPDQPIGRKQILTKSPVKVVAEKYGISVISNQLSVVGKNNFNEPNTDYRKLTTILKYVDMAFLFAYGGIIPKELLNLPKLGFWNTHPSLLPKYRGALPIAMPLILSDQETGVSLIKLDEKVDHGPIIAQEKLTIRPNDKKPDLEIKLTDLALEVFKKIIIPSMQRPLSRWYIKEHPQNHSKATFTYQLKKDDGFVPLSTLKKALNNEPIIFPELPKFIFKYIHKYNLVRNWLAPRSAKHGVGKLEFKNSAKIIYDYFRGLYPWPGIWTLINIREYPLKIRGNHAFQRQKRLKITNMTLVEGRLKILRIQLEGKKEVDFRTFNSAYSVF</sequence>
<evidence type="ECO:0000256" key="2">
    <source>
        <dbReference type="ARBA" id="ARBA00012261"/>
    </source>
</evidence>
<dbReference type="CDD" id="cd08646">
    <property type="entry name" value="FMT_core_Met-tRNA-FMT_N"/>
    <property type="match status" value="1"/>
</dbReference>
<dbReference type="Pfam" id="PF02911">
    <property type="entry name" value="Formyl_trans_C"/>
    <property type="match status" value="1"/>
</dbReference>
<dbReference type="Pfam" id="PF00551">
    <property type="entry name" value="Formyl_trans_N"/>
    <property type="match status" value="1"/>
</dbReference>
<protein>
    <recommendedName>
        <fullName evidence="2">methionyl-tRNA formyltransferase</fullName>
        <ecNumber evidence="2">2.1.2.9</ecNumber>
    </recommendedName>
</protein>
<dbReference type="InterPro" id="IPR044135">
    <property type="entry name" value="Met-tRNA-FMT_C"/>
</dbReference>
<organism evidence="7 8">
    <name type="scientific">Candidatus Roizmanbacteria bacterium RIFCSPLOWO2_01_FULL_37_12</name>
    <dbReference type="NCBI Taxonomy" id="1802056"/>
    <lineage>
        <taxon>Bacteria</taxon>
        <taxon>Candidatus Roizmaniibacteriota</taxon>
    </lineage>
</organism>
<reference evidence="7 8" key="1">
    <citation type="journal article" date="2016" name="Nat. Commun.">
        <title>Thousands of microbial genomes shed light on interconnected biogeochemical processes in an aquifer system.</title>
        <authorList>
            <person name="Anantharaman K."/>
            <person name="Brown C.T."/>
            <person name="Hug L.A."/>
            <person name="Sharon I."/>
            <person name="Castelle C.J."/>
            <person name="Probst A.J."/>
            <person name="Thomas B.C."/>
            <person name="Singh A."/>
            <person name="Wilkins M.J."/>
            <person name="Karaoz U."/>
            <person name="Brodie E.L."/>
            <person name="Williams K.H."/>
            <person name="Hubbard S.S."/>
            <person name="Banfield J.F."/>
        </authorList>
    </citation>
    <scope>NUCLEOTIDE SEQUENCE [LARGE SCALE GENOMIC DNA]</scope>
</reference>
<keyword evidence="4" id="KW-0648">Protein biosynthesis</keyword>
<dbReference type="SUPFAM" id="SSF50486">
    <property type="entry name" value="FMT C-terminal domain-like"/>
    <property type="match status" value="1"/>
</dbReference>
<dbReference type="GO" id="GO:0005829">
    <property type="term" value="C:cytosol"/>
    <property type="evidence" value="ECO:0007669"/>
    <property type="project" value="TreeGrafter"/>
</dbReference>
<evidence type="ECO:0000256" key="1">
    <source>
        <dbReference type="ARBA" id="ARBA00010699"/>
    </source>
</evidence>
<dbReference type="STRING" id="1802056.A2954_01110"/>
<dbReference type="CDD" id="cd08704">
    <property type="entry name" value="Met_tRNA_FMT_C"/>
    <property type="match status" value="1"/>
</dbReference>
<dbReference type="InterPro" id="IPR005793">
    <property type="entry name" value="Formyl_trans_C"/>
</dbReference>
<name>A0A1F7IGE3_9BACT</name>
<keyword evidence="3" id="KW-0808">Transferase</keyword>
<dbReference type="EC" id="2.1.2.9" evidence="2"/>
<dbReference type="PANTHER" id="PTHR11138:SF5">
    <property type="entry name" value="METHIONYL-TRNA FORMYLTRANSFERASE, MITOCHONDRIAL"/>
    <property type="match status" value="1"/>
</dbReference>
<dbReference type="GO" id="GO:0004479">
    <property type="term" value="F:methionyl-tRNA formyltransferase activity"/>
    <property type="evidence" value="ECO:0007669"/>
    <property type="project" value="UniProtKB-EC"/>
</dbReference>
<proteinExistence type="inferred from homology"/>
<dbReference type="PANTHER" id="PTHR11138">
    <property type="entry name" value="METHIONYL-TRNA FORMYLTRANSFERASE"/>
    <property type="match status" value="1"/>
</dbReference>
<accession>A0A1F7IGE3</accession>